<evidence type="ECO:0000313" key="3">
    <source>
        <dbReference type="Proteomes" id="UP000076154"/>
    </source>
</evidence>
<keyword evidence="1" id="KW-0812">Transmembrane</keyword>
<reference evidence="2" key="1">
    <citation type="submission" date="2018-04" db="EMBL/GenBank/DDBJ databases">
        <title>Whole genome sequencing of Hypsizygus marmoreus.</title>
        <authorList>
            <person name="Choi I.-G."/>
            <person name="Min B."/>
            <person name="Kim J.-G."/>
            <person name="Kim S."/>
            <person name="Oh Y.-L."/>
            <person name="Kong W.-S."/>
            <person name="Park H."/>
            <person name="Jeong J."/>
            <person name="Song E.-S."/>
        </authorList>
    </citation>
    <scope>NUCLEOTIDE SEQUENCE [LARGE SCALE GENOMIC DNA]</scope>
    <source>
        <strain evidence="2">51987-8</strain>
    </source>
</reference>
<comment type="caution">
    <text evidence="2">The sequence shown here is derived from an EMBL/GenBank/DDBJ whole genome shotgun (WGS) entry which is preliminary data.</text>
</comment>
<feature type="transmembrane region" description="Helical" evidence="1">
    <location>
        <begin position="314"/>
        <end position="336"/>
    </location>
</feature>
<evidence type="ECO:0000313" key="2">
    <source>
        <dbReference type="EMBL" id="RDB23997.1"/>
    </source>
</evidence>
<feature type="transmembrane region" description="Helical" evidence="1">
    <location>
        <begin position="250"/>
        <end position="271"/>
    </location>
</feature>
<name>A0A369JTY9_HYPMA</name>
<feature type="transmembrane region" description="Helical" evidence="1">
    <location>
        <begin position="61"/>
        <end position="81"/>
    </location>
</feature>
<proteinExistence type="predicted"/>
<feature type="transmembrane region" description="Helical" evidence="1">
    <location>
        <begin position="283"/>
        <end position="302"/>
    </location>
</feature>
<dbReference type="OrthoDB" id="3031211at2759"/>
<feature type="transmembrane region" description="Helical" evidence="1">
    <location>
        <begin position="87"/>
        <end position="106"/>
    </location>
</feature>
<dbReference type="InParanoid" id="A0A369JTY9"/>
<keyword evidence="3" id="KW-1185">Reference proteome</keyword>
<protein>
    <submittedName>
        <fullName evidence="2">Uncharacterized protein</fullName>
    </submittedName>
</protein>
<evidence type="ECO:0000256" key="1">
    <source>
        <dbReference type="SAM" id="Phobius"/>
    </source>
</evidence>
<dbReference type="Proteomes" id="UP000076154">
    <property type="component" value="Unassembled WGS sequence"/>
</dbReference>
<feature type="transmembrane region" description="Helical" evidence="1">
    <location>
        <begin position="127"/>
        <end position="150"/>
    </location>
</feature>
<feature type="transmembrane region" description="Helical" evidence="1">
    <location>
        <begin position="227"/>
        <end position="244"/>
    </location>
</feature>
<organism evidence="2 3">
    <name type="scientific">Hypsizygus marmoreus</name>
    <name type="common">White beech mushroom</name>
    <name type="synonym">Agaricus marmoreus</name>
    <dbReference type="NCBI Taxonomy" id="39966"/>
    <lineage>
        <taxon>Eukaryota</taxon>
        <taxon>Fungi</taxon>
        <taxon>Dikarya</taxon>
        <taxon>Basidiomycota</taxon>
        <taxon>Agaricomycotina</taxon>
        <taxon>Agaricomycetes</taxon>
        <taxon>Agaricomycetidae</taxon>
        <taxon>Agaricales</taxon>
        <taxon>Tricholomatineae</taxon>
        <taxon>Lyophyllaceae</taxon>
        <taxon>Hypsizygus</taxon>
    </lineage>
</organism>
<dbReference type="AlphaFoldDB" id="A0A369JTY9"/>
<keyword evidence="1" id="KW-1133">Transmembrane helix</keyword>
<keyword evidence="1" id="KW-0472">Membrane</keyword>
<feature type="transmembrane region" description="Helical" evidence="1">
    <location>
        <begin position="162"/>
        <end position="184"/>
    </location>
</feature>
<dbReference type="EMBL" id="LUEZ02000045">
    <property type="protein sequence ID" value="RDB23997.1"/>
    <property type="molecule type" value="Genomic_DNA"/>
</dbReference>
<gene>
    <name evidence="2" type="ORF">Hypma_008857</name>
</gene>
<accession>A0A369JTY9</accession>
<sequence length="347" mass="38266">MGLSTILMNSSAALRVPFPGDQDICLSYLHPRPLPMIKMAHAEPEPTPSPPISPKFPSAPLIVMSVMSCFLVTAVFVSSLTQLDTRWPYFLVPSGIGCFITIPFHVHLYKMAQKHRLTNKGPQTNPIFITPKAIIFTFILVSLWAVIFFINILFCVGTDGEYFGIILATILAGFEWIALLFIGLKCIREIWRYERNTASDVEHQSSNIGRSSEAPQSSVMGPQPHPIYLVSFVLCTLALVFSIFPTKMCLVNVIAFSITAPHHIAIFVASLKPQSPAPPFAQPSSVALALFLAAVWCWVFVVDIIGQALLFQKILSGIFGGLECIVVICIAVRTVLDSFEEGQIRLE</sequence>